<organism evidence="2 3">
    <name type="scientific">Dictyobacter formicarum</name>
    <dbReference type="NCBI Taxonomy" id="2778368"/>
    <lineage>
        <taxon>Bacteria</taxon>
        <taxon>Bacillati</taxon>
        <taxon>Chloroflexota</taxon>
        <taxon>Ktedonobacteria</taxon>
        <taxon>Ktedonobacterales</taxon>
        <taxon>Dictyobacteraceae</taxon>
        <taxon>Dictyobacter</taxon>
    </lineage>
</organism>
<evidence type="ECO:0000313" key="2">
    <source>
        <dbReference type="EMBL" id="GHO83831.1"/>
    </source>
</evidence>
<proteinExistence type="predicted"/>
<dbReference type="Pfam" id="PF04909">
    <property type="entry name" value="Amidohydro_2"/>
    <property type="match status" value="1"/>
</dbReference>
<dbReference type="InterPro" id="IPR006680">
    <property type="entry name" value="Amidohydro-rel"/>
</dbReference>
<gene>
    <name evidence="2" type="ORF">KSZ_18370</name>
</gene>
<dbReference type="Gene3D" id="3.20.20.140">
    <property type="entry name" value="Metal-dependent hydrolases"/>
    <property type="match status" value="1"/>
</dbReference>
<dbReference type="PANTHER" id="PTHR35563">
    <property type="entry name" value="BARREL METAL-DEPENDENT HYDROLASE, PUTATIVE (AFU_ORTHOLOGUE AFUA_1G16240)-RELATED"/>
    <property type="match status" value="1"/>
</dbReference>
<dbReference type="RefSeq" id="WP_201361473.1">
    <property type="nucleotide sequence ID" value="NZ_BNJJ01000004.1"/>
</dbReference>
<dbReference type="InterPro" id="IPR052358">
    <property type="entry name" value="Aro_Compnd_Degr_Hydrolases"/>
</dbReference>
<dbReference type="Proteomes" id="UP000635565">
    <property type="component" value="Unassembled WGS sequence"/>
</dbReference>
<dbReference type="InterPro" id="IPR032466">
    <property type="entry name" value="Metal_Hydrolase"/>
</dbReference>
<accession>A0ABQ3VEA5</accession>
<evidence type="ECO:0000259" key="1">
    <source>
        <dbReference type="Pfam" id="PF04909"/>
    </source>
</evidence>
<feature type="domain" description="Amidohydrolase-related" evidence="1">
    <location>
        <begin position="16"/>
        <end position="256"/>
    </location>
</feature>
<name>A0ABQ3VEA5_9CHLR</name>
<keyword evidence="3" id="KW-1185">Reference proteome</keyword>
<protein>
    <submittedName>
        <fullName evidence="2">Amidohydrolase</fullName>
    </submittedName>
</protein>
<comment type="caution">
    <text evidence="2">The sequence shown here is derived from an EMBL/GenBank/DDBJ whole genome shotgun (WGS) entry which is preliminary data.</text>
</comment>
<reference evidence="2 3" key="1">
    <citation type="journal article" date="2021" name="Int. J. Syst. Evol. Microbiol.">
        <title>Reticulibacter mediterranei gen. nov., sp. nov., within the new family Reticulibacteraceae fam. nov., and Ktedonospora formicarum gen. nov., sp. nov., Ktedonobacter robiniae sp. nov., Dictyobacter formicarum sp. nov. and Dictyobacter arantiisoli sp. nov., belonging to the class Ktedonobacteria.</title>
        <authorList>
            <person name="Yabe S."/>
            <person name="Zheng Y."/>
            <person name="Wang C.M."/>
            <person name="Sakai Y."/>
            <person name="Abe K."/>
            <person name="Yokota A."/>
            <person name="Donadio S."/>
            <person name="Cavaletti L."/>
            <person name="Monciardini P."/>
        </authorList>
    </citation>
    <scope>NUCLEOTIDE SEQUENCE [LARGE SCALE GENOMIC DNA]</scope>
    <source>
        <strain evidence="2 3">SOSP1-9</strain>
    </source>
</reference>
<dbReference type="EMBL" id="BNJJ01000004">
    <property type="protein sequence ID" value="GHO83831.1"/>
    <property type="molecule type" value="Genomic_DNA"/>
</dbReference>
<dbReference type="PANTHER" id="PTHR35563:SF2">
    <property type="entry name" value="BARREL METAL-DEPENDENT HYDROLASE, PUTATIVE (AFU_ORTHOLOGUE AFUA_1G16240)-RELATED"/>
    <property type="match status" value="1"/>
</dbReference>
<sequence length="261" mass="28704">MEELNNNQRVHFPIFDSHLHIVDPRFPLVANQGYLPDTFTVDDYRARTAQFQIIGGAIVSGSFQAEDQTYLLDALQRLGPGFVGVTQLSATVSDQEIQQLNAAGVRAVRFNVRRGGVEVLKKLETLARRVYDLAGWHAELYIDSRDLAELAPLLASLPRVCIDHLGLSQAGFDVLLRLVEQGIYVKATGFGRVDFAVPQALQAIAAVNPAALLFATDLPCPRAPRPFLDSDVDLVIEALGDSLARRVFSENALAFYHPGHE</sequence>
<evidence type="ECO:0000313" key="3">
    <source>
        <dbReference type="Proteomes" id="UP000635565"/>
    </source>
</evidence>
<dbReference type="SUPFAM" id="SSF51556">
    <property type="entry name" value="Metallo-dependent hydrolases"/>
    <property type="match status" value="1"/>
</dbReference>